<gene>
    <name evidence="3" type="ORF">DDT56_21445</name>
</gene>
<feature type="domain" description="Spore coat protein U/FanG" evidence="2">
    <location>
        <begin position="16"/>
        <end position="144"/>
    </location>
</feature>
<dbReference type="PANTHER" id="PTHR37089">
    <property type="entry name" value="PROTEIN U-RELATED"/>
    <property type="match status" value="1"/>
</dbReference>
<evidence type="ECO:0000259" key="2">
    <source>
        <dbReference type="Pfam" id="PF05229"/>
    </source>
</evidence>
<keyword evidence="1" id="KW-0732">Signal</keyword>
<dbReference type="InterPro" id="IPR053167">
    <property type="entry name" value="Spore_coat_component"/>
</dbReference>
<dbReference type="Pfam" id="PF05229">
    <property type="entry name" value="SCPU"/>
    <property type="match status" value="1"/>
</dbReference>
<comment type="caution">
    <text evidence="3">The sequence shown here is derived from an EMBL/GenBank/DDBJ whole genome shotgun (WGS) entry which is preliminary data.</text>
</comment>
<evidence type="ECO:0000256" key="1">
    <source>
        <dbReference type="SAM" id="SignalP"/>
    </source>
</evidence>
<dbReference type="Proteomes" id="UP000296159">
    <property type="component" value="Unassembled WGS sequence"/>
</dbReference>
<proteinExistence type="predicted"/>
<name>A0A2U1TMV0_9GAMM</name>
<sequence length="150" mass="15986">MRLTALLCVLALLPVKALAYSCAIDATALSFGAIEGITGVSQQSTATLTVKCQADTGVDSVVSYQIMIDGAETGGQRQMTAGNNTTNYQLYTSSNYQQIWNGSSGALTDSYTLTANTSETRTYTVYARMAPSFQDAPGTYIDTRSVSLLY</sequence>
<keyword evidence="4" id="KW-1185">Reference proteome</keyword>
<evidence type="ECO:0000313" key="4">
    <source>
        <dbReference type="Proteomes" id="UP000296159"/>
    </source>
</evidence>
<accession>A0A2U1TMV0</accession>
<dbReference type="PANTHER" id="PTHR37089:SF3">
    <property type="entry name" value="EXPORTED PROTEIN"/>
    <property type="match status" value="1"/>
</dbReference>
<dbReference type="RefSeq" id="WP_136168402.1">
    <property type="nucleotide sequence ID" value="NZ_KZ819097.1"/>
</dbReference>
<dbReference type="EMBL" id="QDKH01000035">
    <property type="protein sequence ID" value="PWC10750.1"/>
    <property type="molecule type" value="Genomic_DNA"/>
</dbReference>
<protein>
    <recommendedName>
        <fullName evidence="2">Spore coat protein U/FanG domain-containing protein</fullName>
    </recommendedName>
</protein>
<reference evidence="3 4" key="1">
    <citation type="submission" date="2018-04" db="EMBL/GenBank/DDBJ databases">
        <title>Brenneria corticis sp.nov.</title>
        <authorList>
            <person name="Li Y."/>
        </authorList>
    </citation>
    <scope>NUCLEOTIDE SEQUENCE [LARGE SCALE GENOMIC DNA]</scope>
    <source>
        <strain evidence="3 4">CFCC 11842</strain>
    </source>
</reference>
<dbReference type="InterPro" id="IPR007893">
    <property type="entry name" value="Spore_coat_U/FanG"/>
</dbReference>
<organism evidence="3 4">
    <name type="scientific">Brenneria corticis</name>
    <dbReference type="NCBI Taxonomy" id="2173106"/>
    <lineage>
        <taxon>Bacteria</taxon>
        <taxon>Pseudomonadati</taxon>
        <taxon>Pseudomonadota</taxon>
        <taxon>Gammaproteobacteria</taxon>
        <taxon>Enterobacterales</taxon>
        <taxon>Pectobacteriaceae</taxon>
        <taxon>Brenneria</taxon>
    </lineage>
</organism>
<feature type="chain" id="PRO_5015701053" description="Spore coat protein U/FanG domain-containing protein" evidence="1">
    <location>
        <begin position="20"/>
        <end position="150"/>
    </location>
</feature>
<evidence type="ECO:0000313" key="3">
    <source>
        <dbReference type="EMBL" id="PWC10750.1"/>
    </source>
</evidence>
<dbReference type="AlphaFoldDB" id="A0A2U1TMV0"/>
<feature type="signal peptide" evidence="1">
    <location>
        <begin position="1"/>
        <end position="19"/>
    </location>
</feature>